<dbReference type="GO" id="GO:0006438">
    <property type="term" value="P:valyl-tRNA aminoacylation"/>
    <property type="evidence" value="ECO:0007669"/>
    <property type="project" value="InterPro"/>
</dbReference>
<dbReference type="GO" id="GO:0005829">
    <property type="term" value="C:cytosol"/>
    <property type="evidence" value="ECO:0007669"/>
    <property type="project" value="TreeGrafter"/>
</dbReference>
<dbReference type="GO" id="GO:0002161">
    <property type="term" value="F:aminoacyl-tRNA deacylase activity"/>
    <property type="evidence" value="ECO:0007669"/>
    <property type="project" value="InterPro"/>
</dbReference>
<dbReference type="Pfam" id="PF00133">
    <property type="entry name" value="tRNA-synt_1"/>
    <property type="match status" value="2"/>
</dbReference>
<dbReference type="SUPFAM" id="SSF50677">
    <property type="entry name" value="ValRS/IleRS/LeuRS editing domain"/>
    <property type="match status" value="1"/>
</dbReference>
<dbReference type="InterPro" id="IPR014729">
    <property type="entry name" value="Rossmann-like_a/b/a_fold"/>
</dbReference>
<reference evidence="14" key="1">
    <citation type="submission" date="2024-06" db="EMBL/GenBank/DDBJ databases">
        <title>Diversity, functionality, and evolutionary history of bacterial symbionts in false click beetles (Coleoptera, Throscidae).</title>
        <authorList>
            <person name="Wierz J.C."/>
            <person name="Malm H."/>
            <person name="Kaltenpoth M."/>
            <person name="Engl T."/>
        </authorList>
    </citation>
    <scope>NUCLEOTIDE SEQUENCE</scope>
    <source>
        <strain evidence="14">Tduv</strain>
    </source>
</reference>
<keyword evidence="11" id="KW-1133">Transmembrane helix</keyword>
<feature type="domain" description="Aminoacyl-tRNA synthetase class Ia" evidence="12">
    <location>
        <begin position="415"/>
        <end position="542"/>
    </location>
</feature>
<keyword evidence="11" id="KW-0472">Membrane</keyword>
<dbReference type="Gene3D" id="3.40.50.620">
    <property type="entry name" value="HUPs"/>
    <property type="match status" value="2"/>
</dbReference>
<dbReference type="PROSITE" id="PS00178">
    <property type="entry name" value="AA_TRNA_LIGASE_I"/>
    <property type="match status" value="1"/>
</dbReference>
<protein>
    <recommendedName>
        <fullName evidence="1">valine--tRNA ligase</fullName>
        <ecNumber evidence="1">6.1.1.9</ecNumber>
    </recommendedName>
    <alternativeName>
        <fullName evidence="8">Valyl-tRNA synthetase</fullName>
    </alternativeName>
</protein>
<dbReference type="InterPro" id="IPR001412">
    <property type="entry name" value="aa-tRNA-synth_I_CS"/>
</dbReference>
<evidence type="ECO:0000313" key="14">
    <source>
        <dbReference type="EMBL" id="XBT18301.1"/>
    </source>
</evidence>
<comment type="similarity">
    <text evidence="10">Belongs to the class-I aminoacyl-tRNA synthetase family.</text>
</comment>
<keyword evidence="11" id="KW-0812">Transmembrane</keyword>
<keyword evidence="7 10" id="KW-0030">Aminoacyl-tRNA synthetase</keyword>
<evidence type="ECO:0000256" key="11">
    <source>
        <dbReference type="SAM" id="Phobius"/>
    </source>
</evidence>
<dbReference type="EC" id="6.1.1.9" evidence="1"/>
<evidence type="ECO:0000256" key="10">
    <source>
        <dbReference type="RuleBase" id="RU363035"/>
    </source>
</evidence>
<evidence type="ECO:0000259" key="12">
    <source>
        <dbReference type="Pfam" id="PF00133"/>
    </source>
</evidence>
<dbReference type="InterPro" id="IPR002300">
    <property type="entry name" value="aa-tRNA-synth_Ia"/>
</dbReference>
<dbReference type="InterPro" id="IPR009008">
    <property type="entry name" value="Val/Leu/Ile-tRNA-synth_edit"/>
</dbReference>
<evidence type="ECO:0000256" key="4">
    <source>
        <dbReference type="ARBA" id="ARBA00022741"/>
    </source>
</evidence>
<dbReference type="PANTHER" id="PTHR11946">
    <property type="entry name" value="VALYL-TRNA SYNTHETASES"/>
    <property type="match status" value="1"/>
</dbReference>
<comment type="catalytic activity">
    <reaction evidence="9">
        <text>tRNA(Val) + L-valine + ATP = L-valyl-tRNA(Val) + AMP + diphosphate</text>
        <dbReference type="Rhea" id="RHEA:10704"/>
        <dbReference type="Rhea" id="RHEA-COMP:9672"/>
        <dbReference type="Rhea" id="RHEA-COMP:9708"/>
        <dbReference type="ChEBI" id="CHEBI:30616"/>
        <dbReference type="ChEBI" id="CHEBI:33019"/>
        <dbReference type="ChEBI" id="CHEBI:57762"/>
        <dbReference type="ChEBI" id="CHEBI:78442"/>
        <dbReference type="ChEBI" id="CHEBI:78537"/>
        <dbReference type="ChEBI" id="CHEBI:456215"/>
        <dbReference type="EC" id="6.1.1.9"/>
    </reaction>
</comment>
<dbReference type="Gene3D" id="3.90.740.10">
    <property type="entry name" value="Valyl/Leucyl/Isoleucyl-tRNA synthetase, editing domain"/>
    <property type="match status" value="1"/>
</dbReference>
<feature type="transmembrane region" description="Helical" evidence="11">
    <location>
        <begin position="751"/>
        <end position="767"/>
    </location>
</feature>
<dbReference type="EMBL" id="CP157894">
    <property type="protein sequence ID" value="XBT18301.1"/>
    <property type="molecule type" value="Genomic_DNA"/>
</dbReference>
<evidence type="ECO:0000256" key="2">
    <source>
        <dbReference type="ARBA" id="ARBA00022490"/>
    </source>
</evidence>
<keyword evidence="5 10" id="KW-0067">ATP-binding</keyword>
<keyword evidence="6 10" id="KW-0648">Protein biosynthesis</keyword>
<gene>
    <name evidence="14" type="ORF">ABNO50_00550</name>
</gene>
<dbReference type="GO" id="GO:0005524">
    <property type="term" value="F:ATP binding"/>
    <property type="evidence" value="ECO:0007669"/>
    <property type="project" value="UniProtKB-KW"/>
</dbReference>
<evidence type="ECO:0000256" key="8">
    <source>
        <dbReference type="ARBA" id="ARBA00029936"/>
    </source>
</evidence>
<dbReference type="PRINTS" id="PR00986">
    <property type="entry name" value="TRNASYNTHVAL"/>
</dbReference>
<accession>A0AAU7QQR3</accession>
<dbReference type="SUPFAM" id="SSF47323">
    <property type="entry name" value="Anticodon-binding domain of a subclass of class I aminoacyl-tRNA synthetases"/>
    <property type="match status" value="1"/>
</dbReference>
<dbReference type="Gene3D" id="1.10.730.10">
    <property type="entry name" value="Isoleucyl-tRNA Synthetase, Domain 1"/>
    <property type="match status" value="1"/>
</dbReference>
<dbReference type="GO" id="GO:0004832">
    <property type="term" value="F:valine-tRNA ligase activity"/>
    <property type="evidence" value="ECO:0007669"/>
    <property type="project" value="UniProtKB-EC"/>
</dbReference>
<keyword evidence="4 10" id="KW-0547">Nucleotide-binding</keyword>
<dbReference type="PANTHER" id="PTHR11946:SF93">
    <property type="entry name" value="VALINE--TRNA LIGASE, CHLOROPLASTIC_MITOCHONDRIAL 2"/>
    <property type="match status" value="1"/>
</dbReference>
<dbReference type="InterPro" id="IPR002303">
    <property type="entry name" value="Valyl-tRNA_ligase"/>
</dbReference>
<organism evidence="14">
    <name type="scientific">Candidatus Shikimatogenerans sp. Tduv</name>
    <dbReference type="NCBI Taxonomy" id="3158567"/>
    <lineage>
        <taxon>Bacteria</taxon>
        <taxon>Pseudomonadati</taxon>
        <taxon>Bacteroidota</taxon>
        <taxon>Flavobacteriia</taxon>
        <taxon>Flavobacteriales</taxon>
        <taxon>Candidatus Shikimatogenerans</taxon>
    </lineage>
</organism>
<evidence type="ECO:0000256" key="3">
    <source>
        <dbReference type="ARBA" id="ARBA00022598"/>
    </source>
</evidence>
<evidence type="ECO:0000256" key="9">
    <source>
        <dbReference type="ARBA" id="ARBA00047552"/>
    </source>
</evidence>
<proteinExistence type="inferred from homology"/>
<keyword evidence="3 10" id="KW-0436">Ligase</keyword>
<feature type="domain" description="Methionyl/Valyl/Leucyl/Isoleucyl-tRNA synthetase anticodon-binding" evidence="13">
    <location>
        <begin position="588"/>
        <end position="718"/>
    </location>
</feature>
<keyword evidence="2" id="KW-0963">Cytoplasm</keyword>
<dbReference type="InterPro" id="IPR013155">
    <property type="entry name" value="M/V/L/I-tRNA-synth_anticd-bd"/>
</dbReference>
<dbReference type="AlphaFoldDB" id="A0AAU7QQR3"/>
<evidence type="ECO:0000256" key="6">
    <source>
        <dbReference type="ARBA" id="ARBA00022917"/>
    </source>
</evidence>
<dbReference type="InterPro" id="IPR009080">
    <property type="entry name" value="tRNAsynth_Ia_anticodon-bd"/>
</dbReference>
<evidence type="ECO:0000259" key="13">
    <source>
        <dbReference type="Pfam" id="PF08264"/>
    </source>
</evidence>
<dbReference type="SUPFAM" id="SSF52374">
    <property type="entry name" value="Nucleotidylyl transferase"/>
    <property type="match status" value="1"/>
</dbReference>
<evidence type="ECO:0000256" key="7">
    <source>
        <dbReference type="ARBA" id="ARBA00023146"/>
    </source>
</evidence>
<evidence type="ECO:0000256" key="1">
    <source>
        <dbReference type="ARBA" id="ARBA00013169"/>
    </source>
</evidence>
<dbReference type="Pfam" id="PF08264">
    <property type="entry name" value="Anticodon_1"/>
    <property type="match status" value="1"/>
</dbReference>
<sequence>MNKFIFSSIEKKIFKLWNKYNYSINKKKKYKKIFSITIPPPNITGKLHIGHILNVVLQDILVRYKKMLNYKISWIIGTDHASIATEHKIKSIYKNIKNKKKILKKIKKWSIKYTNIIINQLINFGCMINTTKKIEFTLNKKFKKSIKNIFNILFYKKYIYKKYKFINWDYKINTSLSNEEIKKKKIKGYLYYIKYQIFKSNKYIVIATTRPETMFGDTAICLSKQNKYFNFLKKKKVINPINKKIIPIIFDNIINSNKGSGIIKVTPYNDKIDFYLYKKYKLNIINIYNKKGKLNNNCLNYKNNKILKARKKIINYLLLNNKIIDIQKYNYNIYYSDKNNNIIQKIPSLQWFLNIKKKKFNIKNILNKIFFYPKNTKNECLNWLKNIKDWNISRNLIWGHKISIFYYKNKIYLKKPHKKKIKKENFILDTWFSSCMWPTIIFDNINKPLNKKFKKYYPLDIIITGKDILFCWILRMIIMNYYFNKKIPFKNVFFTGLIKNENKIKISKSLNNTPNLKILLKKYGVDNLRLSVLLNNKYGKDIIYKKSIFLQSKNILIKIKNIYIFIKNLNINKKLKIYKYDLENLEIILKKMKYILYKNHKLMKKYLIFKSVKLICDFIKEDFSNFFLNNIKKFILNNNINIYLYNKILYIYKNILKLLHPIIPFFTDYLYNKIYKKNILLNKKYPTYIKKKNIKNILLLRLIIKKIINIKKKYKINNFNLFIYKKIKYLFFLKKFFNIKKIYYKNIKKKYKFIPLFIYNIILLIIIKKNIKYNYKKKIFYYKKYLIFCVNKLKNKYFFNKLSNKKKIYEINKIKNLKYKIYFLNKYYYLYNLK</sequence>
<feature type="domain" description="Aminoacyl-tRNA synthetase class Ia" evidence="12">
    <location>
        <begin position="13"/>
        <end position="409"/>
    </location>
</feature>
<evidence type="ECO:0000256" key="5">
    <source>
        <dbReference type="ARBA" id="ARBA00022840"/>
    </source>
</evidence>
<name>A0AAU7QQR3_9FLAO</name>